<keyword evidence="3 6" id="KW-0812">Transmembrane</keyword>
<gene>
    <name evidence="8" type="ORF">AVEN_203431_1</name>
</gene>
<dbReference type="InterPro" id="IPR036259">
    <property type="entry name" value="MFS_trans_sf"/>
</dbReference>
<evidence type="ECO:0000256" key="1">
    <source>
        <dbReference type="ARBA" id="ARBA00004141"/>
    </source>
</evidence>
<evidence type="ECO:0000256" key="5">
    <source>
        <dbReference type="ARBA" id="ARBA00023136"/>
    </source>
</evidence>
<dbReference type="EMBL" id="BGPR01007060">
    <property type="protein sequence ID" value="GBN23966.1"/>
    <property type="molecule type" value="Genomic_DNA"/>
</dbReference>
<comment type="similarity">
    <text evidence="2">Belongs to the major facilitator superfamily. MFSD6 family.</text>
</comment>
<sequence>METKFLHRRKSLAHFYYHPLTSILTPVFSTVFLFSLKCGSSLEQIAVTKLSLHEMIQNKRRNQLTFAIHKTGSVYWWKDAPCVCMHLTDRLGTGHRREASPEKKHSKMITPERRTFISLNVINFIFYAGIACITPFLSVHMRSVGLTLWHIIWVQVASGLVCILIPLLVGTLAERRSSSPIKYLYKICFSVSLFIAIFGYTALLAVPKIQRIYKQPQIDFDCSSPMNAVVNLEKCANYETCGDVAESWSSDAHFRLSHCRFKYKGSEDMKLSPPLQMCFRTTGNTTHHCLVYDPQVRDNPTIEFSSDLTTWQFTEYRNVSAKEFSFSEVNSMSPPMSICNYVPATSGTVIKVNGKYHDAVTCQRSLNDRVIGIRCVLHLQTADGKKSPCFDISGDLSTTFWACLGLRATADAFFICAFCLLEGVSLRTIQNGPYNRGAYGKSRLSPALALVVFPPIVGALVDYFSQVADTSDYSPAYFIFAACELVACVLIYALPLPVGGNTFRYDLSSDFSARSYCEAPTRKFEISLESVVVSVIAMCLGTAWSVSQVFDPLLYQDIHFNHLMLGAAQSTIFLFAVPFLCVAKNLIQNIGEANLISTAFAFHSLHLAGLSFTEEWRFWWWALPFETMKAFTIPILWIALVASVEHDITKGKRIAMHYILAMAHFGVGQILGCSVAGFIAEKYSMSLSYRAMAIFCFFMSILYLCFHHCFMKPRHRKIVAARCALQRQSMNGSCLLLVEAVPVNGRIAPSSQN</sequence>
<feature type="transmembrane region" description="Helical" evidence="6">
    <location>
        <begin position="183"/>
        <end position="206"/>
    </location>
</feature>
<dbReference type="Gene3D" id="1.20.1250.20">
    <property type="entry name" value="MFS general substrate transporter like domains"/>
    <property type="match status" value="2"/>
</dbReference>
<dbReference type="PANTHER" id="PTHR16172:SF41">
    <property type="entry name" value="MAJOR FACILITATOR SUPERFAMILY DOMAIN-CONTAINING PROTEIN 6-LIKE"/>
    <property type="match status" value="1"/>
</dbReference>
<feature type="transmembrane region" description="Helical" evidence="6">
    <location>
        <begin position="444"/>
        <end position="464"/>
    </location>
</feature>
<evidence type="ECO:0000256" key="2">
    <source>
        <dbReference type="ARBA" id="ARBA00005241"/>
    </source>
</evidence>
<proteinExistence type="inferred from homology"/>
<dbReference type="InterPro" id="IPR024989">
    <property type="entry name" value="MFS_assoc_dom"/>
</dbReference>
<feature type="transmembrane region" description="Helical" evidence="6">
    <location>
        <begin position="562"/>
        <end position="583"/>
    </location>
</feature>
<dbReference type="AlphaFoldDB" id="A0A4Y2ME63"/>
<keyword evidence="5 6" id="KW-0472">Membrane</keyword>
<feature type="transmembrane region" description="Helical" evidence="6">
    <location>
        <begin position="476"/>
        <end position="494"/>
    </location>
</feature>
<name>A0A4Y2ME63_ARAVE</name>
<keyword evidence="4 6" id="KW-1133">Transmembrane helix</keyword>
<evidence type="ECO:0000256" key="3">
    <source>
        <dbReference type="ARBA" id="ARBA00022692"/>
    </source>
</evidence>
<evidence type="ECO:0000256" key="6">
    <source>
        <dbReference type="SAM" id="Phobius"/>
    </source>
</evidence>
<dbReference type="OrthoDB" id="6414167at2759"/>
<evidence type="ECO:0000259" key="7">
    <source>
        <dbReference type="Pfam" id="PF12832"/>
    </source>
</evidence>
<feature type="transmembrane region" description="Helical" evidence="6">
    <location>
        <begin position="618"/>
        <end position="642"/>
    </location>
</feature>
<feature type="domain" description="Major facilitator superfamily associated" evidence="7">
    <location>
        <begin position="117"/>
        <end position="690"/>
    </location>
</feature>
<dbReference type="Proteomes" id="UP000499080">
    <property type="component" value="Unassembled WGS sequence"/>
</dbReference>
<dbReference type="GO" id="GO:0016020">
    <property type="term" value="C:membrane"/>
    <property type="evidence" value="ECO:0007669"/>
    <property type="project" value="UniProtKB-SubCell"/>
</dbReference>
<dbReference type="SUPFAM" id="SSF103473">
    <property type="entry name" value="MFS general substrate transporter"/>
    <property type="match status" value="1"/>
</dbReference>
<dbReference type="PANTHER" id="PTHR16172">
    <property type="entry name" value="MAJOR FACILITATOR SUPERFAMILY DOMAIN-CONTAINING PROTEIN 6-LIKE"/>
    <property type="match status" value="1"/>
</dbReference>
<organism evidence="8 9">
    <name type="scientific">Araneus ventricosus</name>
    <name type="common">Orbweaver spider</name>
    <name type="synonym">Epeira ventricosa</name>
    <dbReference type="NCBI Taxonomy" id="182803"/>
    <lineage>
        <taxon>Eukaryota</taxon>
        <taxon>Metazoa</taxon>
        <taxon>Ecdysozoa</taxon>
        <taxon>Arthropoda</taxon>
        <taxon>Chelicerata</taxon>
        <taxon>Arachnida</taxon>
        <taxon>Araneae</taxon>
        <taxon>Araneomorphae</taxon>
        <taxon>Entelegynae</taxon>
        <taxon>Araneoidea</taxon>
        <taxon>Araneidae</taxon>
        <taxon>Araneus</taxon>
    </lineage>
</organism>
<feature type="transmembrane region" description="Helical" evidence="6">
    <location>
        <begin position="399"/>
        <end position="424"/>
    </location>
</feature>
<protein>
    <recommendedName>
        <fullName evidence="7">Major facilitator superfamily associated domain-containing protein</fullName>
    </recommendedName>
</protein>
<comment type="caution">
    <text evidence="8">The sequence shown here is derived from an EMBL/GenBank/DDBJ whole genome shotgun (WGS) entry which is preliminary data.</text>
</comment>
<feature type="transmembrane region" description="Helical" evidence="6">
    <location>
        <begin position="149"/>
        <end position="171"/>
    </location>
</feature>
<feature type="transmembrane region" description="Helical" evidence="6">
    <location>
        <begin position="686"/>
        <end position="706"/>
    </location>
</feature>
<dbReference type="InterPro" id="IPR051717">
    <property type="entry name" value="MFS_MFSD6"/>
</dbReference>
<evidence type="ECO:0000313" key="9">
    <source>
        <dbReference type="Proteomes" id="UP000499080"/>
    </source>
</evidence>
<accession>A0A4Y2ME63</accession>
<dbReference type="Pfam" id="PF12832">
    <property type="entry name" value="MFS_1_like"/>
    <property type="match status" value="1"/>
</dbReference>
<reference evidence="8 9" key="1">
    <citation type="journal article" date="2019" name="Sci. Rep.">
        <title>Orb-weaving spider Araneus ventricosus genome elucidates the spidroin gene catalogue.</title>
        <authorList>
            <person name="Kono N."/>
            <person name="Nakamura H."/>
            <person name="Ohtoshi R."/>
            <person name="Moran D.A.P."/>
            <person name="Shinohara A."/>
            <person name="Yoshida Y."/>
            <person name="Fujiwara M."/>
            <person name="Mori M."/>
            <person name="Tomita M."/>
            <person name="Arakawa K."/>
        </authorList>
    </citation>
    <scope>NUCLEOTIDE SEQUENCE [LARGE SCALE GENOMIC DNA]</scope>
</reference>
<keyword evidence="9" id="KW-1185">Reference proteome</keyword>
<feature type="transmembrane region" description="Helical" evidence="6">
    <location>
        <begin position="531"/>
        <end position="550"/>
    </location>
</feature>
<feature type="transmembrane region" description="Helical" evidence="6">
    <location>
        <begin position="654"/>
        <end position="680"/>
    </location>
</feature>
<feature type="transmembrane region" description="Helical" evidence="6">
    <location>
        <begin position="595"/>
        <end position="612"/>
    </location>
</feature>
<comment type="subcellular location">
    <subcellularLocation>
        <location evidence="1">Membrane</location>
        <topology evidence="1">Multi-pass membrane protein</topology>
    </subcellularLocation>
</comment>
<feature type="transmembrane region" description="Helical" evidence="6">
    <location>
        <begin position="116"/>
        <end position="137"/>
    </location>
</feature>
<evidence type="ECO:0000313" key="8">
    <source>
        <dbReference type="EMBL" id="GBN23966.1"/>
    </source>
</evidence>
<evidence type="ECO:0000256" key="4">
    <source>
        <dbReference type="ARBA" id="ARBA00022989"/>
    </source>
</evidence>